<dbReference type="PANTHER" id="PTHR37299:SF1">
    <property type="entry name" value="STAGE 0 SPORULATION PROTEIN A HOMOLOG"/>
    <property type="match status" value="1"/>
</dbReference>
<dbReference type="PANTHER" id="PTHR37299">
    <property type="entry name" value="TRANSCRIPTIONAL REGULATOR-RELATED"/>
    <property type="match status" value="1"/>
</dbReference>
<protein>
    <recommendedName>
        <fullName evidence="1">HTH LytTR-type domain-containing protein</fullName>
    </recommendedName>
</protein>
<dbReference type="GO" id="GO:0000156">
    <property type="term" value="F:phosphorelay response regulator activity"/>
    <property type="evidence" value="ECO:0007669"/>
    <property type="project" value="InterPro"/>
</dbReference>
<dbReference type="InterPro" id="IPR046947">
    <property type="entry name" value="LytR-like"/>
</dbReference>
<dbReference type="PROSITE" id="PS50930">
    <property type="entry name" value="HTH_LYTTR"/>
    <property type="match status" value="1"/>
</dbReference>
<accession>A0A0D8JCC1</accession>
<evidence type="ECO:0000259" key="1">
    <source>
        <dbReference type="PROSITE" id="PS50930"/>
    </source>
</evidence>
<dbReference type="STRING" id="1544798.LH29_01185"/>
<dbReference type="AlphaFoldDB" id="A0A0D8JCC1"/>
<sequence>MQRIIITTARYSELVNTQTIVYCKAEGSYTRLVLENNKQILISRNLSWLENFIESSLFIRPHRSFLVNLGYINRVFVNEGKIGLTKGVDIPVSRYKSKQVLEALHKFCLE</sequence>
<reference evidence="2 3" key="1">
    <citation type="submission" date="2014-09" db="EMBL/GenBank/DDBJ databases">
        <title>Draft Genome Sequence of Draconibacterium sp. JN14CK-3.</title>
        <authorList>
            <person name="Dong C."/>
            <person name="Lai Q."/>
            <person name="Shao Z."/>
        </authorList>
    </citation>
    <scope>NUCLEOTIDE SEQUENCE [LARGE SCALE GENOMIC DNA]</scope>
    <source>
        <strain evidence="2 3">JN14CK-3</strain>
    </source>
</reference>
<keyword evidence="3" id="KW-1185">Reference proteome</keyword>
<dbReference type="EMBL" id="JRHC01000001">
    <property type="protein sequence ID" value="KJF44171.1"/>
    <property type="molecule type" value="Genomic_DNA"/>
</dbReference>
<dbReference type="OrthoDB" id="2168082at2"/>
<dbReference type="GO" id="GO:0003677">
    <property type="term" value="F:DNA binding"/>
    <property type="evidence" value="ECO:0007669"/>
    <property type="project" value="InterPro"/>
</dbReference>
<evidence type="ECO:0000313" key="3">
    <source>
        <dbReference type="Proteomes" id="UP000032544"/>
    </source>
</evidence>
<comment type="caution">
    <text evidence="2">The sequence shown here is derived from an EMBL/GenBank/DDBJ whole genome shotgun (WGS) entry which is preliminary data.</text>
</comment>
<dbReference type="Proteomes" id="UP000032544">
    <property type="component" value="Unassembled WGS sequence"/>
</dbReference>
<dbReference type="RefSeq" id="WP_045025734.1">
    <property type="nucleotide sequence ID" value="NZ_CAJXKZ010000007.1"/>
</dbReference>
<dbReference type="Pfam" id="PF04397">
    <property type="entry name" value="LytTR"/>
    <property type="match status" value="1"/>
</dbReference>
<organism evidence="2 3">
    <name type="scientific">Draconibacterium sediminis</name>
    <dbReference type="NCBI Taxonomy" id="1544798"/>
    <lineage>
        <taxon>Bacteria</taxon>
        <taxon>Pseudomonadati</taxon>
        <taxon>Bacteroidota</taxon>
        <taxon>Bacteroidia</taxon>
        <taxon>Marinilabiliales</taxon>
        <taxon>Prolixibacteraceae</taxon>
        <taxon>Draconibacterium</taxon>
    </lineage>
</organism>
<evidence type="ECO:0000313" key="2">
    <source>
        <dbReference type="EMBL" id="KJF44171.1"/>
    </source>
</evidence>
<dbReference type="InterPro" id="IPR007492">
    <property type="entry name" value="LytTR_DNA-bd_dom"/>
</dbReference>
<name>A0A0D8JCC1_9BACT</name>
<proteinExistence type="predicted"/>
<dbReference type="SMART" id="SM00850">
    <property type="entry name" value="LytTR"/>
    <property type="match status" value="1"/>
</dbReference>
<gene>
    <name evidence="2" type="ORF">LH29_01185</name>
</gene>
<dbReference type="Gene3D" id="2.40.50.1020">
    <property type="entry name" value="LytTr DNA-binding domain"/>
    <property type="match status" value="1"/>
</dbReference>
<feature type="domain" description="HTH LytTR-type" evidence="1">
    <location>
        <begin position="4"/>
        <end position="106"/>
    </location>
</feature>